<comment type="caution">
    <text evidence="2">The sequence shown here is derived from an EMBL/GenBank/DDBJ whole genome shotgun (WGS) entry which is preliminary data.</text>
</comment>
<proteinExistence type="predicted"/>
<evidence type="ECO:0000256" key="1">
    <source>
        <dbReference type="SAM" id="Phobius"/>
    </source>
</evidence>
<evidence type="ECO:0008006" key="4">
    <source>
        <dbReference type="Google" id="ProtNLM"/>
    </source>
</evidence>
<reference evidence="3" key="1">
    <citation type="journal article" date="2019" name="Int. J. Syst. Evol. Microbiol.">
        <title>The Global Catalogue of Microorganisms (GCM) 10K type strain sequencing project: providing services to taxonomists for standard genome sequencing and annotation.</title>
        <authorList>
            <consortium name="The Broad Institute Genomics Platform"/>
            <consortium name="The Broad Institute Genome Sequencing Center for Infectious Disease"/>
            <person name="Wu L."/>
            <person name="Ma J."/>
        </authorList>
    </citation>
    <scope>NUCLEOTIDE SEQUENCE [LARGE SCALE GENOMIC DNA]</scope>
    <source>
        <strain evidence="3">NBRC 110044</strain>
    </source>
</reference>
<dbReference type="EMBL" id="BSOG01000005">
    <property type="protein sequence ID" value="GLR14712.1"/>
    <property type="molecule type" value="Genomic_DNA"/>
</dbReference>
<dbReference type="Pfam" id="PF04612">
    <property type="entry name" value="T2SSM"/>
    <property type="match status" value="1"/>
</dbReference>
<feature type="transmembrane region" description="Helical" evidence="1">
    <location>
        <begin position="21"/>
        <end position="44"/>
    </location>
</feature>
<name>A0ABQ5YLU2_9NEIS</name>
<gene>
    <name evidence="2" type="ORF">GCM10007907_35020</name>
</gene>
<keyword evidence="1" id="KW-0812">Transmembrane</keyword>
<organism evidence="2 3">
    <name type="scientific">Chitinimonas prasina</name>
    <dbReference type="NCBI Taxonomy" id="1434937"/>
    <lineage>
        <taxon>Bacteria</taxon>
        <taxon>Pseudomonadati</taxon>
        <taxon>Pseudomonadota</taxon>
        <taxon>Betaproteobacteria</taxon>
        <taxon>Neisseriales</taxon>
        <taxon>Chitinibacteraceae</taxon>
        <taxon>Chitinimonas</taxon>
    </lineage>
</organism>
<keyword evidence="1" id="KW-0472">Membrane</keyword>
<protein>
    <recommendedName>
        <fullName evidence="4">Type II secretion system protein M</fullName>
    </recommendedName>
</protein>
<dbReference type="Proteomes" id="UP001156706">
    <property type="component" value="Unassembled WGS sequence"/>
</dbReference>
<dbReference type="InterPro" id="IPR007690">
    <property type="entry name" value="T2SS_GspM"/>
</dbReference>
<evidence type="ECO:0000313" key="3">
    <source>
        <dbReference type="Proteomes" id="UP001156706"/>
    </source>
</evidence>
<evidence type="ECO:0000313" key="2">
    <source>
        <dbReference type="EMBL" id="GLR14712.1"/>
    </source>
</evidence>
<dbReference type="RefSeq" id="WP_284197783.1">
    <property type="nucleotide sequence ID" value="NZ_BSOG01000005.1"/>
</dbReference>
<accession>A0ABQ5YLU2</accession>
<sequence>MNNVLAQLTVFWKQRNARERAILAAGGSILLLVLIYSAIVSPLLSEHSRLQRTLPTLRADAARFERDLAQATGGPAGPTVAADIGALAATAGLSGDNVSISRADNQRSSLSAKAVAWSAVTALLASSQAQGWSLSKLSVRSVEGGNVDADVEWTR</sequence>
<keyword evidence="3" id="KW-1185">Reference proteome</keyword>
<keyword evidence="1" id="KW-1133">Transmembrane helix</keyword>